<sequence>MPLDEEGAKWSCEPCIRGHRSSKCQHFDRLMMKVPKAGRPLAKCPHPKGSCSCQKLYAFMIRIPKGSTCLCRPVYQVPVEPGEPTPSASTTPIAASPSPSSGKIQKSSKKQIKVAPENLAKALDSIPEFEKHEQDNAPSFQHAPFSFQDVGLEKPKDEAGQSLDAPRALMPQPTAKPSGGSCCSKKPQTPAPEPAPSSCCRKSDPPSNGHVEQSGTNGAQHSYANFSAAPYAPTPTSQVSQWQTFHPTSQTQFIQPGLVHQPRDHFSNNIPSYTTHPASEPSTNYSTHSVSGNMVFTPAAMMQSFPNSTYSSVVEGDKSHDCHCGDSCQCLGCASHPFNNTTRQHVQEMGLLVAFDGDDQNMNTLQGYQNGSTGGQSNANGTPFEYPYASYGSTINHGAQSIPIHYAEPAANSTNFHNGYPSPHAEYTMGQQMMEPSEYYTLEYPVGLPAGCSDITGSCQCGSDCTCIGCLTHSGHNGVALEPVSTDGPSMNPIMGPATSSAGGTHPGSNPLHFVPSSTSML</sequence>
<feature type="compositionally biased region" description="Low complexity" evidence="8">
    <location>
        <begin position="85"/>
        <end position="105"/>
    </location>
</feature>
<name>Q0D0L6_ASPTN</name>
<dbReference type="GO" id="GO:0006878">
    <property type="term" value="P:intracellular copper ion homeostasis"/>
    <property type="evidence" value="ECO:0007669"/>
    <property type="project" value="TreeGrafter"/>
</dbReference>
<dbReference type="EMBL" id="CH476594">
    <property type="protein sequence ID" value="EAU39164.1"/>
    <property type="molecule type" value="Genomic_DNA"/>
</dbReference>
<keyword evidence="2" id="KW-0479">Metal-binding</keyword>
<evidence type="ECO:0000256" key="3">
    <source>
        <dbReference type="ARBA" id="ARBA00022833"/>
    </source>
</evidence>
<dbReference type="VEuPathDB" id="FungiDB:ATEG_00518"/>
<protein>
    <recommendedName>
        <fullName evidence="9">Copper-fist domain-containing protein</fullName>
    </recommendedName>
</protein>
<dbReference type="Gene3D" id="3.90.430.10">
    <property type="entry name" value="Copper fist DNA-binding domain"/>
    <property type="match status" value="1"/>
</dbReference>
<feature type="compositionally biased region" description="Polar residues" evidence="8">
    <location>
        <begin position="210"/>
        <end position="221"/>
    </location>
</feature>
<feature type="domain" description="Copper-fist" evidence="9">
    <location>
        <begin position="6"/>
        <end position="41"/>
    </location>
</feature>
<evidence type="ECO:0000256" key="8">
    <source>
        <dbReference type="SAM" id="MobiDB-lite"/>
    </source>
</evidence>
<dbReference type="PANTHER" id="PTHR28088:SF9">
    <property type="entry name" value="TRANSCRIPTION FACTOR GRISEA, PUTATIVE (AFU_ORTHOLOGUE AFUA_1G13190)-RELATED"/>
    <property type="match status" value="1"/>
</dbReference>
<dbReference type="GO" id="GO:0005634">
    <property type="term" value="C:nucleus"/>
    <property type="evidence" value="ECO:0007669"/>
    <property type="project" value="UniProtKB-SubCell"/>
</dbReference>
<dbReference type="PROSITE" id="PS50073">
    <property type="entry name" value="COPPER_FIST_2"/>
    <property type="match status" value="1"/>
</dbReference>
<evidence type="ECO:0000259" key="9">
    <source>
        <dbReference type="PROSITE" id="PS50073"/>
    </source>
</evidence>
<dbReference type="GO" id="GO:0000978">
    <property type="term" value="F:RNA polymerase II cis-regulatory region sequence-specific DNA binding"/>
    <property type="evidence" value="ECO:0007669"/>
    <property type="project" value="TreeGrafter"/>
</dbReference>
<dbReference type="AlphaFoldDB" id="Q0D0L6"/>
<proteinExistence type="predicted"/>
<evidence type="ECO:0000256" key="6">
    <source>
        <dbReference type="ARBA" id="ARBA00023163"/>
    </source>
</evidence>
<evidence type="ECO:0000313" key="10">
    <source>
        <dbReference type="EMBL" id="EAU39164.1"/>
    </source>
</evidence>
<dbReference type="GO" id="GO:0045944">
    <property type="term" value="P:positive regulation of transcription by RNA polymerase II"/>
    <property type="evidence" value="ECO:0007669"/>
    <property type="project" value="TreeGrafter"/>
</dbReference>
<feature type="region of interest" description="Disordered" evidence="8">
    <location>
        <begin position="495"/>
        <end position="522"/>
    </location>
</feature>
<dbReference type="eggNOG" id="ENOG502SQDA">
    <property type="taxonomic scope" value="Eukaryota"/>
</dbReference>
<dbReference type="GO" id="GO:0000981">
    <property type="term" value="F:DNA-binding transcription factor activity, RNA polymerase II-specific"/>
    <property type="evidence" value="ECO:0007669"/>
    <property type="project" value="TreeGrafter"/>
</dbReference>
<dbReference type="GO" id="GO:0005507">
    <property type="term" value="F:copper ion binding"/>
    <property type="evidence" value="ECO:0007669"/>
    <property type="project" value="InterPro"/>
</dbReference>
<dbReference type="STRING" id="341663.Q0D0L6"/>
<dbReference type="HOGENOM" id="CLU_037549_0_0_1"/>
<reference evidence="11" key="1">
    <citation type="submission" date="2005-09" db="EMBL/GenBank/DDBJ databases">
        <title>Annotation of the Aspergillus terreus NIH2624 genome.</title>
        <authorList>
            <person name="Birren B.W."/>
            <person name="Lander E.S."/>
            <person name="Galagan J.E."/>
            <person name="Nusbaum C."/>
            <person name="Devon K."/>
            <person name="Henn M."/>
            <person name="Ma L.-J."/>
            <person name="Jaffe D.B."/>
            <person name="Butler J."/>
            <person name="Alvarez P."/>
            <person name="Gnerre S."/>
            <person name="Grabherr M."/>
            <person name="Kleber M."/>
            <person name="Mauceli E.W."/>
            <person name="Brockman W."/>
            <person name="Rounsley S."/>
            <person name="Young S.K."/>
            <person name="LaButti K."/>
            <person name="Pushparaj V."/>
            <person name="DeCaprio D."/>
            <person name="Crawford M."/>
            <person name="Koehrsen M."/>
            <person name="Engels R."/>
            <person name="Montgomery P."/>
            <person name="Pearson M."/>
            <person name="Howarth C."/>
            <person name="Larson L."/>
            <person name="Luoma S."/>
            <person name="White J."/>
            <person name="Alvarado L."/>
            <person name="Kodira C.D."/>
            <person name="Zeng Q."/>
            <person name="Oleary S."/>
            <person name="Yandava C."/>
            <person name="Denning D.W."/>
            <person name="Nierman W.C."/>
            <person name="Milne T."/>
            <person name="Madden K."/>
        </authorList>
    </citation>
    <scope>NUCLEOTIDE SEQUENCE [LARGE SCALE GENOMIC DNA]</scope>
    <source>
        <strain evidence="11">NIH 2624 / FGSC A1156</strain>
    </source>
</reference>
<dbReference type="InterPro" id="IPR001083">
    <property type="entry name" value="Cu_fist_DNA-bd_dom"/>
</dbReference>
<dbReference type="InterPro" id="IPR036395">
    <property type="entry name" value="Cu_fist_DNA-bd_dom_sf"/>
</dbReference>
<dbReference type="FunFam" id="3.90.430.10:FF:000001">
    <property type="entry name" value="Copper fist DNA-binding protein"/>
    <property type="match status" value="1"/>
</dbReference>
<dbReference type="RefSeq" id="XP_001210604.1">
    <property type="nucleotide sequence ID" value="XM_001210604.1"/>
</dbReference>
<comment type="subcellular location">
    <subcellularLocation>
        <location evidence="1">Nucleus</location>
    </subcellularLocation>
</comment>
<dbReference type="PANTHER" id="PTHR28088">
    <property type="entry name" value="TRANSCRIPTIONAL ACTIVATOR HAA1-RELATED"/>
    <property type="match status" value="1"/>
</dbReference>
<dbReference type="SMART" id="SM00412">
    <property type="entry name" value="Cu_FIST"/>
    <property type="match status" value="1"/>
</dbReference>
<keyword evidence="7" id="KW-0539">Nucleus</keyword>
<evidence type="ECO:0000256" key="4">
    <source>
        <dbReference type="ARBA" id="ARBA00023008"/>
    </source>
</evidence>
<dbReference type="SMART" id="SM01090">
    <property type="entry name" value="Copper-fist"/>
    <property type="match status" value="1"/>
</dbReference>
<keyword evidence="5" id="KW-0805">Transcription regulation</keyword>
<dbReference type="Proteomes" id="UP000007963">
    <property type="component" value="Unassembled WGS sequence"/>
</dbReference>
<feature type="region of interest" description="Disordered" evidence="8">
    <location>
        <begin position="157"/>
        <end position="221"/>
    </location>
</feature>
<keyword evidence="4" id="KW-0186">Copper</keyword>
<dbReference type="Pfam" id="PF00649">
    <property type="entry name" value="Copper-fist"/>
    <property type="match status" value="1"/>
</dbReference>
<gene>
    <name evidence="10" type="ORF">ATEG_00518</name>
</gene>
<evidence type="ECO:0000256" key="1">
    <source>
        <dbReference type="ARBA" id="ARBA00004123"/>
    </source>
</evidence>
<dbReference type="OrthoDB" id="5600085at2759"/>
<organism evidence="10 11">
    <name type="scientific">Aspergillus terreus (strain NIH 2624 / FGSC A1156)</name>
    <dbReference type="NCBI Taxonomy" id="341663"/>
    <lineage>
        <taxon>Eukaryota</taxon>
        <taxon>Fungi</taxon>
        <taxon>Dikarya</taxon>
        <taxon>Ascomycota</taxon>
        <taxon>Pezizomycotina</taxon>
        <taxon>Eurotiomycetes</taxon>
        <taxon>Eurotiomycetidae</taxon>
        <taxon>Eurotiales</taxon>
        <taxon>Aspergillaceae</taxon>
        <taxon>Aspergillus</taxon>
        <taxon>Aspergillus subgen. Circumdati</taxon>
    </lineage>
</organism>
<evidence type="ECO:0000256" key="7">
    <source>
        <dbReference type="ARBA" id="ARBA00023242"/>
    </source>
</evidence>
<evidence type="ECO:0000256" key="2">
    <source>
        <dbReference type="ARBA" id="ARBA00022723"/>
    </source>
</evidence>
<dbReference type="OMA" id="AFMIRIP"/>
<dbReference type="GeneID" id="4355272"/>
<keyword evidence="3" id="KW-0862">Zinc</keyword>
<dbReference type="SUPFAM" id="SSF57879">
    <property type="entry name" value="Zinc domain conserved in yeast copper-regulated transcription factors"/>
    <property type="match status" value="1"/>
</dbReference>
<feature type="region of interest" description="Disordered" evidence="8">
    <location>
        <begin position="81"/>
        <end position="112"/>
    </location>
</feature>
<keyword evidence="6" id="KW-0804">Transcription</keyword>
<dbReference type="InterPro" id="IPR051763">
    <property type="entry name" value="Copper_Homeo_Regul"/>
</dbReference>
<evidence type="ECO:0000313" key="11">
    <source>
        <dbReference type="Proteomes" id="UP000007963"/>
    </source>
</evidence>
<evidence type="ECO:0000256" key="5">
    <source>
        <dbReference type="ARBA" id="ARBA00023015"/>
    </source>
</evidence>
<dbReference type="GO" id="GO:0006879">
    <property type="term" value="P:intracellular iron ion homeostasis"/>
    <property type="evidence" value="ECO:0007669"/>
    <property type="project" value="TreeGrafter"/>
</dbReference>
<accession>Q0D0L6</accession>